<dbReference type="AlphaFoldDB" id="F2JQT9"/>
<accession>F2JQT9</accession>
<dbReference type="HOGENOM" id="CLU_2841772_0_0_9"/>
<organism evidence="1 2">
    <name type="scientific">Cellulosilyticum lentocellum (strain ATCC 49066 / DSM 5427 / NCIMB 11756 / RHM5)</name>
    <name type="common">Clostridium lentocellum</name>
    <dbReference type="NCBI Taxonomy" id="642492"/>
    <lineage>
        <taxon>Bacteria</taxon>
        <taxon>Bacillati</taxon>
        <taxon>Bacillota</taxon>
        <taxon>Clostridia</taxon>
        <taxon>Lachnospirales</taxon>
        <taxon>Cellulosilyticaceae</taxon>
        <taxon>Cellulosilyticum</taxon>
    </lineage>
</organism>
<name>F2JQT9_CELLD</name>
<dbReference type="Proteomes" id="UP000008467">
    <property type="component" value="Chromosome"/>
</dbReference>
<dbReference type="KEGG" id="cle:Clole_0952"/>
<sequence>MELNRSDLRVYVDREKYSEKYPRKLRESIVTVIHQPTGVKVTKRGMSQPKLFDEAVEEIKQLIRK</sequence>
<proteinExistence type="predicted"/>
<protein>
    <submittedName>
        <fullName evidence="1">Uncharacterized protein</fullName>
    </submittedName>
</protein>
<evidence type="ECO:0000313" key="1">
    <source>
        <dbReference type="EMBL" id="ADZ82684.1"/>
    </source>
</evidence>
<dbReference type="RefSeq" id="WP_013655985.1">
    <property type="nucleotide sequence ID" value="NC_015275.1"/>
</dbReference>
<dbReference type="EMBL" id="CP002582">
    <property type="protein sequence ID" value="ADZ82684.1"/>
    <property type="molecule type" value="Genomic_DNA"/>
</dbReference>
<gene>
    <name evidence="1" type="ordered locus">Clole_0952</name>
</gene>
<dbReference type="STRING" id="642492.Clole_0952"/>
<evidence type="ECO:0000313" key="2">
    <source>
        <dbReference type="Proteomes" id="UP000008467"/>
    </source>
</evidence>
<keyword evidence="2" id="KW-1185">Reference proteome</keyword>
<reference evidence="1 2" key="1">
    <citation type="journal article" date="2011" name="J. Bacteriol.">
        <title>Complete genome sequence of the cellulose-degrading bacterium Cellulosilyticum lentocellum.</title>
        <authorList>
            <consortium name="US DOE Joint Genome Institute"/>
            <person name="Miller D.A."/>
            <person name="Suen G."/>
            <person name="Bruce D."/>
            <person name="Copeland A."/>
            <person name="Cheng J.F."/>
            <person name="Detter C."/>
            <person name="Goodwin L.A."/>
            <person name="Han C.S."/>
            <person name="Hauser L.J."/>
            <person name="Land M.L."/>
            <person name="Lapidus A."/>
            <person name="Lucas S."/>
            <person name="Meincke L."/>
            <person name="Pitluck S."/>
            <person name="Tapia R."/>
            <person name="Teshima H."/>
            <person name="Woyke T."/>
            <person name="Fox B.G."/>
            <person name="Angert E.R."/>
            <person name="Currie C.R."/>
        </authorList>
    </citation>
    <scope>NUCLEOTIDE SEQUENCE [LARGE SCALE GENOMIC DNA]</scope>
    <source>
        <strain evidence="2">ATCC 49066 / DSM 5427 / NCIMB 11756 / RHM5</strain>
    </source>
</reference>